<dbReference type="Proteomes" id="UP001460270">
    <property type="component" value="Unassembled WGS sequence"/>
</dbReference>
<dbReference type="InterPro" id="IPR016186">
    <property type="entry name" value="C-type_lectin-like/link_sf"/>
</dbReference>
<reference evidence="3" key="1">
    <citation type="submission" date="2024-04" db="EMBL/GenBank/DDBJ databases">
        <title>Salinicola lusitanus LLJ914,a marine bacterium isolated from the Okinawa Trough.</title>
        <authorList>
            <person name="Li J."/>
        </authorList>
    </citation>
    <scope>NUCLEOTIDE SEQUENCE [LARGE SCALE GENOMIC DNA]</scope>
</reference>
<name>A0AAW0NPZ8_9GOBI</name>
<organism evidence="2 3">
    <name type="scientific">Mugilogobius chulae</name>
    <name type="common">yellowstripe goby</name>
    <dbReference type="NCBI Taxonomy" id="88201"/>
    <lineage>
        <taxon>Eukaryota</taxon>
        <taxon>Metazoa</taxon>
        <taxon>Chordata</taxon>
        <taxon>Craniata</taxon>
        <taxon>Vertebrata</taxon>
        <taxon>Euteleostomi</taxon>
        <taxon>Actinopterygii</taxon>
        <taxon>Neopterygii</taxon>
        <taxon>Teleostei</taxon>
        <taxon>Neoteleostei</taxon>
        <taxon>Acanthomorphata</taxon>
        <taxon>Gobiaria</taxon>
        <taxon>Gobiiformes</taxon>
        <taxon>Gobioidei</taxon>
        <taxon>Gobiidae</taxon>
        <taxon>Gobionellinae</taxon>
        <taxon>Mugilogobius</taxon>
    </lineage>
</organism>
<keyword evidence="1" id="KW-1133">Transmembrane helix</keyword>
<keyword evidence="3" id="KW-1185">Reference proteome</keyword>
<accession>A0AAW0NPZ8</accession>
<keyword evidence="1" id="KW-0472">Membrane</keyword>
<dbReference type="AlphaFoldDB" id="A0AAW0NPZ8"/>
<dbReference type="EMBL" id="JBBPFD010000011">
    <property type="protein sequence ID" value="KAK7906620.1"/>
    <property type="molecule type" value="Genomic_DNA"/>
</dbReference>
<keyword evidence="1" id="KW-0812">Transmembrane</keyword>
<evidence type="ECO:0000256" key="1">
    <source>
        <dbReference type="SAM" id="Phobius"/>
    </source>
</evidence>
<sequence>MKVIREEWSRVVQSGLVWFRVVSCGSDWSRVDQTGLVWFRLVSCGSDWSRVDQTGLVWFRLVSCGSDWSQWFRLVSCGSDWSRVVQTGLVWFRLVSCGSDGCVVQTGLVCSDWSRVVRLVSCGSDWSRVDQTGLVWFRLVSCGSDWSRVPGKVHRNDGTVFTALRHTKMFCPYLCVTCTVERKDTSTDTKPKGIYLVKPGNTWAYGQKICRQNYTDLIQIESEAENLEVMAKAVGHNAVWIDEARVSWSWSDNSSVLFTTGSAIQTCSVRCGGGRDARLESGELRTETALLLLQTRALISRSGDSGTNLRWDQTCCLTPGAAQIGLRRFGLVWSGLALVLLPQFVLSGPGLVVVRHRSVLKIQFQSDLDMSDPRIYRTLLEKVQYKSVSANQEQRGMEDSAHKKNQRDLLQTSAVLV</sequence>
<dbReference type="PANTHER" id="PTHR45784">
    <property type="entry name" value="C-TYPE LECTIN DOMAIN FAMILY 20 MEMBER A-RELATED"/>
    <property type="match status" value="1"/>
</dbReference>
<protein>
    <recommendedName>
        <fullName evidence="4">C-type lectin domain-containing protein</fullName>
    </recommendedName>
</protein>
<gene>
    <name evidence="2" type="ORF">WMY93_015232</name>
</gene>
<dbReference type="SUPFAM" id="SSF56436">
    <property type="entry name" value="C-type lectin-like"/>
    <property type="match status" value="1"/>
</dbReference>
<comment type="caution">
    <text evidence="2">The sequence shown here is derived from an EMBL/GenBank/DDBJ whole genome shotgun (WGS) entry which is preliminary data.</text>
</comment>
<dbReference type="InterPro" id="IPR016187">
    <property type="entry name" value="CTDL_fold"/>
</dbReference>
<evidence type="ECO:0000313" key="2">
    <source>
        <dbReference type="EMBL" id="KAK7906620.1"/>
    </source>
</evidence>
<dbReference type="Gene3D" id="3.10.100.10">
    <property type="entry name" value="Mannose-Binding Protein A, subunit A"/>
    <property type="match status" value="1"/>
</dbReference>
<evidence type="ECO:0008006" key="4">
    <source>
        <dbReference type="Google" id="ProtNLM"/>
    </source>
</evidence>
<proteinExistence type="predicted"/>
<dbReference type="PANTHER" id="PTHR45784:SF3">
    <property type="entry name" value="C-TYPE LECTIN DOMAIN FAMILY 4 MEMBER K-LIKE-RELATED"/>
    <property type="match status" value="1"/>
</dbReference>
<evidence type="ECO:0000313" key="3">
    <source>
        <dbReference type="Proteomes" id="UP001460270"/>
    </source>
</evidence>
<feature type="transmembrane region" description="Helical" evidence="1">
    <location>
        <begin position="331"/>
        <end position="354"/>
    </location>
</feature>